<keyword evidence="3" id="KW-1185">Reference proteome</keyword>
<accession>A0A7J5B0V1</accession>
<keyword evidence="1" id="KW-1133">Transmembrane helix</keyword>
<dbReference type="AlphaFoldDB" id="A0A7J5B0V1"/>
<evidence type="ECO:0000313" key="3">
    <source>
        <dbReference type="Proteomes" id="UP000490386"/>
    </source>
</evidence>
<protein>
    <submittedName>
        <fullName evidence="2">Uncharacterized protein</fullName>
    </submittedName>
</protein>
<keyword evidence="1" id="KW-0812">Transmembrane</keyword>
<evidence type="ECO:0000313" key="2">
    <source>
        <dbReference type="EMBL" id="KAB1637328.1"/>
    </source>
</evidence>
<name>A0A7J5B0V1_9MICO</name>
<dbReference type="Proteomes" id="UP000490386">
    <property type="component" value="Unassembled WGS sequence"/>
</dbReference>
<gene>
    <name evidence="2" type="ORF">F8O03_13755</name>
</gene>
<feature type="transmembrane region" description="Helical" evidence="1">
    <location>
        <begin position="41"/>
        <end position="62"/>
    </location>
</feature>
<sequence>MKPLLIAAAAALGIALAAIGIAAGLRPDDPAATEFLVGLGYFGLLLAPAGALAVLILGAIALGRIARRDAAANSEALRATGRG</sequence>
<reference evidence="2 3" key="1">
    <citation type="submission" date="2019-09" db="EMBL/GenBank/DDBJ databases">
        <title>Phylogeny of genus Pseudoclavibacter and closely related genus.</title>
        <authorList>
            <person name="Li Y."/>
        </authorList>
    </citation>
    <scope>NUCLEOTIDE SEQUENCE [LARGE SCALE GENOMIC DNA]</scope>
    <source>
        <strain evidence="2 3">THG-MD12</strain>
    </source>
</reference>
<proteinExistence type="predicted"/>
<organism evidence="2 3">
    <name type="scientific">Pseudoclavibacter terrae</name>
    <dbReference type="NCBI Taxonomy" id="1530195"/>
    <lineage>
        <taxon>Bacteria</taxon>
        <taxon>Bacillati</taxon>
        <taxon>Actinomycetota</taxon>
        <taxon>Actinomycetes</taxon>
        <taxon>Micrococcales</taxon>
        <taxon>Microbacteriaceae</taxon>
        <taxon>Pseudoclavibacter</taxon>
    </lineage>
</organism>
<dbReference type="RefSeq" id="WP_151424350.1">
    <property type="nucleotide sequence ID" value="NZ_WBJX01000004.1"/>
</dbReference>
<keyword evidence="1" id="KW-0472">Membrane</keyword>
<evidence type="ECO:0000256" key="1">
    <source>
        <dbReference type="SAM" id="Phobius"/>
    </source>
</evidence>
<dbReference type="EMBL" id="WBJX01000004">
    <property type="protein sequence ID" value="KAB1637328.1"/>
    <property type="molecule type" value="Genomic_DNA"/>
</dbReference>
<comment type="caution">
    <text evidence="2">The sequence shown here is derived from an EMBL/GenBank/DDBJ whole genome shotgun (WGS) entry which is preliminary data.</text>
</comment>